<dbReference type="OrthoDB" id="2056822at2"/>
<dbReference type="EMBL" id="QVLX01000002">
    <property type="protein sequence ID" value="RGE88699.1"/>
    <property type="molecule type" value="Genomic_DNA"/>
</dbReference>
<accession>A0A3E3K4B8</accession>
<organism evidence="2 3">
    <name type="scientific">Sellimonas intestinalis</name>
    <dbReference type="NCBI Taxonomy" id="1653434"/>
    <lineage>
        <taxon>Bacteria</taxon>
        <taxon>Bacillati</taxon>
        <taxon>Bacillota</taxon>
        <taxon>Clostridia</taxon>
        <taxon>Lachnospirales</taxon>
        <taxon>Lachnospiraceae</taxon>
        <taxon>Sellimonas</taxon>
    </lineage>
</organism>
<keyword evidence="1" id="KW-1133">Transmembrane helix</keyword>
<reference evidence="2 3" key="1">
    <citation type="submission" date="2018-08" db="EMBL/GenBank/DDBJ databases">
        <title>A genome reference for cultivated species of the human gut microbiota.</title>
        <authorList>
            <person name="Zou Y."/>
            <person name="Xue W."/>
            <person name="Luo G."/>
        </authorList>
    </citation>
    <scope>NUCLEOTIDE SEQUENCE [LARGE SCALE GENOMIC DNA]</scope>
    <source>
        <strain evidence="2 3">AF37-2AT</strain>
    </source>
</reference>
<evidence type="ECO:0000313" key="3">
    <source>
        <dbReference type="Proteomes" id="UP000261080"/>
    </source>
</evidence>
<feature type="transmembrane region" description="Helical" evidence="1">
    <location>
        <begin position="108"/>
        <end position="126"/>
    </location>
</feature>
<protein>
    <submittedName>
        <fullName evidence="2">Uncharacterized protein</fullName>
    </submittedName>
</protein>
<feature type="transmembrane region" description="Helical" evidence="1">
    <location>
        <begin position="12"/>
        <end position="34"/>
    </location>
</feature>
<keyword evidence="3" id="KW-1185">Reference proteome</keyword>
<gene>
    <name evidence="2" type="ORF">DW016_03985</name>
</gene>
<dbReference type="Proteomes" id="UP000261080">
    <property type="component" value="Unassembled WGS sequence"/>
</dbReference>
<feature type="transmembrane region" description="Helical" evidence="1">
    <location>
        <begin position="80"/>
        <end position="102"/>
    </location>
</feature>
<dbReference type="RefSeq" id="WP_117493288.1">
    <property type="nucleotide sequence ID" value="NZ_QVLX01000002.1"/>
</dbReference>
<proteinExistence type="predicted"/>
<evidence type="ECO:0000313" key="2">
    <source>
        <dbReference type="EMBL" id="RGE88699.1"/>
    </source>
</evidence>
<sequence>MGAALLVVGIELLIGIGIGLIVTVIGLFFGNIIVFDSIALAILAGFLSHGLLGVHPALAVVIGIAVLLGLLLLHCTRPGFWLIGGGLSVVWGFIFSTMAYEFSGKDMVWTYVVWVLGAILVFALHLRARYKIA</sequence>
<dbReference type="AlphaFoldDB" id="A0A3E3K4B8"/>
<keyword evidence="1" id="KW-0472">Membrane</keyword>
<keyword evidence="1" id="KW-0812">Transmembrane</keyword>
<name>A0A3E3K4B8_9FIRM</name>
<feature type="transmembrane region" description="Helical" evidence="1">
    <location>
        <begin position="54"/>
        <end position="73"/>
    </location>
</feature>
<evidence type="ECO:0000256" key="1">
    <source>
        <dbReference type="SAM" id="Phobius"/>
    </source>
</evidence>
<comment type="caution">
    <text evidence="2">The sequence shown here is derived from an EMBL/GenBank/DDBJ whole genome shotgun (WGS) entry which is preliminary data.</text>
</comment>